<dbReference type="AlphaFoldDB" id="A0A1I2LV52"/>
<feature type="domain" description="TonB-dependent receptor plug" evidence="3">
    <location>
        <begin position="121"/>
        <end position="218"/>
    </location>
</feature>
<evidence type="ECO:0000313" key="4">
    <source>
        <dbReference type="EMBL" id="SFF82329.1"/>
    </source>
</evidence>
<evidence type="ECO:0000313" key="5">
    <source>
        <dbReference type="Proteomes" id="UP000198724"/>
    </source>
</evidence>
<comment type="subcellular location">
    <subcellularLocation>
        <location evidence="2">Cell outer membrane</location>
        <topology evidence="2">Multi-pass membrane protein</topology>
    </subcellularLocation>
</comment>
<proteinExistence type="inferred from homology"/>
<reference evidence="5" key="1">
    <citation type="submission" date="2016-10" db="EMBL/GenBank/DDBJ databases">
        <authorList>
            <person name="Varghese N."/>
            <person name="Submissions S."/>
        </authorList>
    </citation>
    <scope>NUCLEOTIDE SEQUENCE [LARGE SCALE GENOMIC DNA]</scope>
    <source>
        <strain evidence="5">LP51</strain>
    </source>
</reference>
<dbReference type="GO" id="GO:0009279">
    <property type="term" value="C:cell outer membrane"/>
    <property type="evidence" value="ECO:0007669"/>
    <property type="project" value="UniProtKB-SubCell"/>
</dbReference>
<dbReference type="PANTHER" id="PTHR30069">
    <property type="entry name" value="TONB-DEPENDENT OUTER MEMBRANE RECEPTOR"/>
    <property type="match status" value="1"/>
</dbReference>
<dbReference type="InterPro" id="IPR008969">
    <property type="entry name" value="CarboxyPept-like_regulatory"/>
</dbReference>
<dbReference type="RefSeq" id="WP_245756054.1">
    <property type="nucleotide sequence ID" value="NZ_FOOT01000001.1"/>
</dbReference>
<keyword evidence="2" id="KW-1134">Transmembrane beta strand</keyword>
<organism evidence="4 5">
    <name type="scientific">Pontibacter chinhatensis</name>
    <dbReference type="NCBI Taxonomy" id="1436961"/>
    <lineage>
        <taxon>Bacteria</taxon>
        <taxon>Pseudomonadati</taxon>
        <taxon>Bacteroidota</taxon>
        <taxon>Cytophagia</taxon>
        <taxon>Cytophagales</taxon>
        <taxon>Hymenobacteraceae</taxon>
        <taxon>Pontibacter</taxon>
    </lineage>
</organism>
<dbReference type="SUPFAM" id="SSF56935">
    <property type="entry name" value="Porins"/>
    <property type="match status" value="1"/>
</dbReference>
<keyword evidence="2" id="KW-0998">Cell outer membrane</keyword>
<keyword evidence="4" id="KW-0675">Receptor</keyword>
<keyword evidence="1" id="KW-0732">Signal</keyword>
<evidence type="ECO:0000256" key="2">
    <source>
        <dbReference type="PROSITE-ProRule" id="PRU01360"/>
    </source>
</evidence>
<protein>
    <submittedName>
        <fullName evidence="4">Outer membrane receptor proteins, mostly Fe transport</fullName>
    </submittedName>
</protein>
<dbReference type="Proteomes" id="UP000198724">
    <property type="component" value="Unassembled WGS sequence"/>
</dbReference>
<dbReference type="GO" id="GO:0015344">
    <property type="term" value="F:siderophore uptake transmembrane transporter activity"/>
    <property type="evidence" value="ECO:0007669"/>
    <property type="project" value="TreeGrafter"/>
</dbReference>
<dbReference type="GO" id="GO:0044718">
    <property type="term" value="P:siderophore transmembrane transport"/>
    <property type="evidence" value="ECO:0007669"/>
    <property type="project" value="TreeGrafter"/>
</dbReference>
<dbReference type="Pfam" id="PF07715">
    <property type="entry name" value="Plug"/>
    <property type="match status" value="1"/>
</dbReference>
<comment type="similarity">
    <text evidence="2">Belongs to the TonB-dependent receptor family.</text>
</comment>
<evidence type="ECO:0000259" key="3">
    <source>
        <dbReference type="Pfam" id="PF07715"/>
    </source>
</evidence>
<keyword evidence="2" id="KW-0472">Membrane</keyword>
<dbReference type="Pfam" id="PF13715">
    <property type="entry name" value="CarbopepD_reg_2"/>
    <property type="match status" value="1"/>
</dbReference>
<keyword evidence="5" id="KW-1185">Reference proteome</keyword>
<accession>A0A1I2LV52</accession>
<dbReference type="STRING" id="1436961.SAMN05421739_10119"/>
<evidence type="ECO:0000256" key="1">
    <source>
        <dbReference type="ARBA" id="ARBA00022729"/>
    </source>
</evidence>
<dbReference type="PROSITE" id="PS52016">
    <property type="entry name" value="TONB_DEPENDENT_REC_3"/>
    <property type="match status" value="1"/>
</dbReference>
<name>A0A1I2LV52_9BACT</name>
<dbReference type="Gene3D" id="2.60.40.1120">
    <property type="entry name" value="Carboxypeptidase-like, regulatory domain"/>
    <property type="match status" value="1"/>
</dbReference>
<keyword evidence="2" id="KW-0813">Transport</keyword>
<dbReference type="InterPro" id="IPR012910">
    <property type="entry name" value="Plug_dom"/>
</dbReference>
<keyword evidence="2" id="KW-0812">Transmembrane</keyword>
<dbReference type="Gene3D" id="2.170.130.10">
    <property type="entry name" value="TonB-dependent receptor, plug domain"/>
    <property type="match status" value="1"/>
</dbReference>
<dbReference type="PANTHER" id="PTHR30069:SF29">
    <property type="entry name" value="HEMOGLOBIN AND HEMOGLOBIN-HAPTOGLOBIN-BINDING PROTEIN 1-RELATED"/>
    <property type="match status" value="1"/>
</dbReference>
<sequence length="810" mass="91512">MLKYLLGWWCILLPFGVLAQQATLSGRVLNQQQEPLESAMVALKGTSTGTRTNAAGAFKLIVPAGTEWTLVVRHLGYKALEQKFILQPGESRDLSFILEPDPQQLQTVDVQGKAEESREQVSVITLDPRDVEHLPSTFGDFNKVLVTLPGVSSNNELSSTYSVRGGNYDENLVYVNNIEIYRPFLISSAQQEGLSFVNPDLVGNIEFSSGGWQPKYGDKLSSVLNIKYKQPSEFGATVSGGLTGGALHLESASKNKKVSYLFGARHKNGQYILKGLQTEGKYNPIFTDAQAYVHFDLTKDTLNRGRTTLGILTSYANNDFRVEPETQATTFGTRNTPLRLLIAFDGQERMEYATYQAGLNLTHRFTAFYTSELILSGVHSREREFRDVEAGYRLCDVDTNGDGIGDCLQERGVGSSFNHARNTLLARILAAELRNTWQASPRSNVQFGLKVGSERIEDQLQEYGFTDSADYVTQDYYLRSQLDLNTLRYSGYLQHTIALDSLRTFTYGMRATYWDFTGELNISPRVQYSFITRRNPNLSFKTALGLYYQPPFYRELRDFNGVINPDLKAQRSVHAIVGSDYLFQAWGRDFKLATEAYYKWMTNVIPYDLDNVRLRYYARNNAKAYAAGFDVRVNGEFIPGAESWLSLGLLTTKENVEGDSISVHNAQGEKIGMREQGFLRRPTDQLVNFSLFFQDHLPDNPTVRMYLNLVYGSGLPFGPPRQPEYRSAFDGRSYKRIDIGFSKVLVVEGDVVKRKKLGLESLWIGLEVLNLIDAKNWMSYNYVSDVNDITYAVPNYLTGRRLNVRFVAKF</sequence>
<dbReference type="SUPFAM" id="SSF49464">
    <property type="entry name" value="Carboxypeptidase regulatory domain-like"/>
    <property type="match status" value="1"/>
</dbReference>
<dbReference type="InterPro" id="IPR039426">
    <property type="entry name" value="TonB-dep_rcpt-like"/>
</dbReference>
<dbReference type="EMBL" id="FOOT01000001">
    <property type="protein sequence ID" value="SFF82329.1"/>
    <property type="molecule type" value="Genomic_DNA"/>
</dbReference>
<dbReference type="InterPro" id="IPR037066">
    <property type="entry name" value="Plug_dom_sf"/>
</dbReference>
<gene>
    <name evidence="4" type="ORF">SAMN05421739_10119</name>
</gene>